<evidence type="ECO:0000256" key="10">
    <source>
        <dbReference type="SAM" id="Phobius"/>
    </source>
</evidence>
<dbReference type="InterPro" id="IPR017871">
    <property type="entry name" value="ABC_transporter-like_CS"/>
</dbReference>
<dbReference type="Gene3D" id="1.20.1560.10">
    <property type="entry name" value="ABC transporter type 1, transmembrane domain"/>
    <property type="match status" value="2"/>
</dbReference>
<keyword evidence="7 10" id="KW-1133">Transmembrane helix</keyword>
<feature type="transmembrane region" description="Helical" evidence="10">
    <location>
        <begin position="334"/>
        <end position="358"/>
    </location>
</feature>
<feature type="domain" description="ABC transporter" evidence="11">
    <location>
        <begin position="431"/>
        <end position="689"/>
    </location>
</feature>
<evidence type="ECO:0000256" key="1">
    <source>
        <dbReference type="ARBA" id="ARBA00004141"/>
    </source>
</evidence>
<dbReference type="FunFam" id="3.40.50.300:FF:001530">
    <property type="entry name" value="ABC multidrug transporter (Eurofung)"/>
    <property type="match status" value="1"/>
</dbReference>
<dbReference type="CDD" id="cd18577">
    <property type="entry name" value="ABC_6TM_Pgp_ABCB1_D1_like"/>
    <property type="match status" value="1"/>
</dbReference>
<proteinExistence type="inferred from homology"/>
<feature type="compositionally biased region" description="Polar residues" evidence="9">
    <location>
        <begin position="7"/>
        <end position="22"/>
    </location>
</feature>
<keyword evidence="4 10" id="KW-0812">Transmembrane</keyword>
<protein>
    <recommendedName>
        <fullName evidence="15">P-loop containing nucleoside triphosphate hydrolase protein</fullName>
    </recommendedName>
</protein>
<keyword evidence="14" id="KW-1185">Reference proteome</keyword>
<feature type="transmembrane region" description="Helical" evidence="10">
    <location>
        <begin position="776"/>
        <end position="799"/>
    </location>
</feature>
<dbReference type="GO" id="GO:0090374">
    <property type="term" value="P:oligopeptide export from mitochondrion"/>
    <property type="evidence" value="ECO:0007669"/>
    <property type="project" value="TreeGrafter"/>
</dbReference>
<dbReference type="Gene3D" id="3.40.50.300">
    <property type="entry name" value="P-loop containing nucleotide triphosphate hydrolases"/>
    <property type="match status" value="2"/>
</dbReference>
<feature type="region of interest" description="Disordered" evidence="9">
    <location>
        <begin position="1"/>
        <end position="22"/>
    </location>
</feature>
<dbReference type="SUPFAM" id="SSF90123">
    <property type="entry name" value="ABC transporter transmembrane region"/>
    <property type="match status" value="2"/>
</dbReference>
<evidence type="ECO:0000256" key="5">
    <source>
        <dbReference type="ARBA" id="ARBA00022741"/>
    </source>
</evidence>
<dbReference type="Proteomes" id="UP000696280">
    <property type="component" value="Unassembled WGS sequence"/>
</dbReference>
<feature type="transmembrane region" description="Helical" evidence="10">
    <location>
        <begin position="365"/>
        <end position="386"/>
    </location>
</feature>
<dbReference type="InterPro" id="IPR011527">
    <property type="entry name" value="ABC1_TM_dom"/>
</dbReference>
<dbReference type="EMBL" id="CAJVRL010000049">
    <property type="protein sequence ID" value="CAG8953156.1"/>
    <property type="molecule type" value="Genomic_DNA"/>
</dbReference>
<dbReference type="PANTHER" id="PTHR43394:SF27">
    <property type="entry name" value="ATP-DEPENDENT TRANSLOCASE ABCB1-LIKE"/>
    <property type="match status" value="1"/>
</dbReference>
<dbReference type="InterPro" id="IPR003439">
    <property type="entry name" value="ABC_transporter-like_ATP-bd"/>
</dbReference>
<dbReference type="GO" id="GO:0005743">
    <property type="term" value="C:mitochondrial inner membrane"/>
    <property type="evidence" value="ECO:0007669"/>
    <property type="project" value="TreeGrafter"/>
</dbReference>
<dbReference type="Pfam" id="PF00664">
    <property type="entry name" value="ABC_membrane"/>
    <property type="match status" value="2"/>
</dbReference>
<dbReference type="SMART" id="SM00382">
    <property type="entry name" value="AAA"/>
    <property type="match status" value="2"/>
</dbReference>
<reference evidence="13" key="1">
    <citation type="submission" date="2021-07" db="EMBL/GenBank/DDBJ databases">
        <authorList>
            <person name="Durling M."/>
        </authorList>
    </citation>
    <scope>NUCLEOTIDE SEQUENCE</scope>
</reference>
<evidence type="ECO:0000313" key="13">
    <source>
        <dbReference type="EMBL" id="CAG8953156.1"/>
    </source>
</evidence>
<evidence type="ECO:0000256" key="9">
    <source>
        <dbReference type="SAM" id="MobiDB-lite"/>
    </source>
</evidence>
<accession>A0A9N9KT89</accession>
<feature type="transmembrane region" description="Helical" evidence="10">
    <location>
        <begin position="1034"/>
        <end position="1055"/>
    </location>
</feature>
<dbReference type="InterPro" id="IPR039421">
    <property type="entry name" value="Type_1_exporter"/>
</dbReference>
<feature type="transmembrane region" description="Helical" evidence="10">
    <location>
        <begin position="78"/>
        <end position="101"/>
    </location>
</feature>
<keyword evidence="6" id="KW-0067">ATP-binding</keyword>
<evidence type="ECO:0000313" key="14">
    <source>
        <dbReference type="Proteomes" id="UP000696280"/>
    </source>
</evidence>
<dbReference type="OrthoDB" id="6500128at2759"/>
<dbReference type="CDD" id="cd18578">
    <property type="entry name" value="ABC_6TM_Pgp_ABCB1_D2_like"/>
    <property type="match status" value="1"/>
</dbReference>
<dbReference type="PROSITE" id="PS50929">
    <property type="entry name" value="ABC_TM1F"/>
    <property type="match status" value="2"/>
</dbReference>
<evidence type="ECO:0000256" key="7">
    <source>
        <dbReference type="ARBA" id="ARBA00022989"/>
    </source>
</evidence>
<feature type="domain" description="ABC transmembrane type-1" evidence="12">
    <location>
        <begin position="81"/>
        <end position="316"/>
    </location>
</feature>
<keyword evidence="8 10" id="KW-0472">Membrane</keyword>
<dbReference type="FunFam" id="3.40.50.300:FF:000913">
    <property type="entry name" value="ABC multidrug transporter SitT"/>
    <property type="match status" value="1"/>
</dbReference>
<gene>
    <name evidence="13" type="ORF">HYFRA_00003355</name>
</gene>
<evidence type="ECO:0000256" key="3">
    <source>
        <dbReference type="ARBA" id="ARBA00007577"/>
    </source>
</evidence>
<feature type="region of interest" description="Disordered" evidence="9">
    <location>
        <begin position="1233"/>
        <end position="1261"/>
    </location>
</feature>
<evidence type="ECO:0000256" key="4">
    <source>
        <dbReference type="ARBA" id="ARBA00022692"/>
    </source>
</evidence>
<feature type="transmembrane region" description="Helical" evidence="10">
    <location>
        <begin position="121"/>
        <end position="139"/>
    </location>
</feature>
<feature type="transmembrane region" description="Helical" evidence="10">
    <location>
        <begin position="811"/>
        <end position="833"/>
    </location>
</feature>
<feature type="domain" description="ABC transporter" evidence="11">
    <location>
        <begin position="1135"/>
        <end position="1399"/>
    </location>
</feature>
<organism evidence="13 14">
    <name type="scientific">Hymenoscyphus fraxineus</name>
    <dbReference type="NCBI Taxonomy" id="746836"/>
    <lineage>
        <taxon>Eukaryota</taxon>
        <taxon>Fungi</taxon>
        <taxon>Dikarya</taxon>
        <taxon>Ascomycota</taxon>
        <taxon>Pezizomycotina</taxon>
        <taxon>Leotiomycetes</taxon>
        <taxon>Helotiales</taxon>
        <taxon>Helotiaceae</taxon>
        <taxon>Hymenoscyphus</taxon>
    </lineage>
</organism>
<comment type="similarity">
    <text evidence="3">Belongs to the ABC transporter superfamily. ABCB family. Multidrug resistance exporter (TC 3.A.1.201) subfamily.</text>
</comment>
<evidence type="ECO:0000259" key="12">
    <source>
        <dbReference type="PROSITE" id="PS50929"/>
    </source>
</evidence>
<feature type="domain" description="ABC transmembrane type-1" evidence="12">
    <location>
        <begin position="824"/>
        <end position="1094"/>
    </location>
</feature>
<name>A0A9N9KT89_9HELO</name>
<evidence type="ECO:0000256" key="6">
    <source>
        <dbReference type="ARBA" id="ARBA00022840"/>
    </source>
</evidence>
<dbReference type="GO" id="GO:0015421">
    <property type="term" value="F:ABC-type oligopeptide transporter activity"/>
    <property type="evidence" value="ECO:0007669"/>
    <property type="project" value="TreeGrafter"/>
</dbReference>
<feature type="transmembrane region" description="Helical" evidence="10">
    <location>
        <begin position="922"/>
        <end position="946"/>
    </location>
</feature>
<dbReference type="PROSITE" id="PS00211">
    <property type="entry name" value="ABC_TRANSPORTER_1"/>
    <property type="match status" value="2"/>
</dbReference>
<evidence type="ECO:0000256" key="8">
    <source>
        <dbReference type="ARBA" id="ARBA00023136"/>
    </source>
</evidence>
<comment type="caution">
    <text evidence="13">The sequence shown here is derived from an EMBL/GenBank/DDBJ whole genome shotgun (WGS) entry which is preliminary data.</text>
</comment>
<feature type="transmembrane region" description="Helical" evidence="10">
    <location>
        <begin position="845"/>
        <end position="866"/>
    </location>
</feature>
<evidence type="ECO:0000256" key="2">
    <source>
        <dbReference type="ARBA" id="ARBA00004308"/>
    </source>
</evidence>
<feature type="transmembrane region" description="Helical" evidence="10">
    <location>
        <begin position="215"/>
        <end position="247"/>
    </location>
</feature>
<dbReference type="GO" id="GO:0005524">
    <property type="term" value="F:ATP binding"/>
    <property type="evidence" value="ECO:0007669"/>
    <property type="project" value="UniProtKB-KW"/>
</dbReference>
<feature type="compositionally biased region" description="Low complexity" evidence="9">
    <location>
        <begin position="1242"/>
        <end position="1253"/>
    </location>
</feature>
<sequence>MAPLSEGSASPTSPNFASNSASARLLSEDSEQTIVAEEEDFVAPPHKEETKPLITAEHKIAFSHFLRIFSYSTLSDKIVLFAAAIASICSGVTLPLMNVVFGQLVGVFGAYYNPQLGETKAMFLAAINQNVLYMVYLFIARFVLDYVAILGFRMVSIRVSAVIRLVYLKALFSQPISTLDTLPPGQTAAIITITASILQSGISEKLSIFIQSTTLVITAVIIAFHYSIILTLVTSIGLVFIVVFYVMTIPYLVETWKHVEHADRMSSSVASEAFSAIRMVVACGAEGKMAKKYSEWVKESRRRGILMSPLVAIQQAPGKCNSPPFGELLTNFCIVYFAINAILADLSSTFALSFWVAIRMYAGSMITSVTTMVIVLSSVMSITGSIGCISAPVTAAAQAAGAASIFFTIIDAPQPKTEGLQAPDVSSQEDIVLENVNFAYPIRADVKVLDNLNLRFPAGKQTAIVGASGSGKSTIVGLLERWYELNGNMTDNIITLHFRNGTIKAGGHNLHDIDLKWWRSQIGLVQQEPFLFNDTIYKNIEYGLIGTRWEHASRIKKRKLVKRACKEAFADEFIRRLPEAYNTLVGNAGIKLSGGQRQRLAIARSIVKQPKILILDEATSAIDVRGEKIVQKALDKVSKGRTTIVIAHRLSTIMKADKIVVLKKGQVVQEGTHAELMAQEGGAYWVLAGSQKVLGDTGLLDENGEGSGMGDLSEKGVMREMNEKQVQVEEEDDDIQALNARYSTELDEMDFKDLGKKRKGFLGSFELFLWEQKPQWMWYAVMMVGALGAGGKSPFVSYVPITRTLARGEPPLKIVIPGSFPVHALLFAKLMSLFNLQGDYLISQSNFWCGMFTLLALGTGISYYILGWSSNTVSFNITATYRQEYFQNILQKPISYHDLPDKSIGSLTALVATDPTLLQQLLGLNMAIVCISVFNILGCIAISFYFGWKLTLVTILTAMPIILAAGFFRLRYETKAEEANQEVFKESAKFATESIGAMRTVTALGLEGTICRRYERLLREHAGDAWQKSRLSTAIFAMSDSISLLCMAFVLWYGGQLLADFEYTPFSYLVVYLAVVQGSTSAGQSLSFGPNIAQAFAAAKRIEKMRSHEDAGSIETPLEFDDVEDNEKGIRGVKIELKDVWFKYPTRDVPVLRGLNMTIEKGQFAAIVGPSGCGKTSIISLLERFYVPQKGDILFESRPLPTISIAPYRSHLSLVSQEPSLFTGTLRSNILLGVPSSPPSSPTSNSFPSSSEPEPTPLFDHNHAATLDETLERAAKFASLHEFISSLPEGYDTQVGTNGLALSGGQKQRVSIARALARDPRVLLLDEATSNLDGETEREVQSMLEERGKGRTMVVVAHRLATVMRADVIFVVVDGRVVEKGSHQVLLGRRGVYWEMCQAQALDQ</sequence>
<dbReference type="InterPro" id="IPR003593">
    <property type="entry name" value="AAA+_ATPase"/>
</dbReference>
<keyword evidence="5" id="KW-0547">Nucleotide-binding</keyword>
<dbReference type="PANTHER" id="PTHR43394">
    <property type="entry name" value="ATP-DEPENDENT PERMEASE MDL1, MITOCHONDRIAL"/>
    <property type="match status" value="1"/>
</dbReference>
<dbReference type="GO" id="GO:0016887">
    <property type="term" value="F:ATP hydrolysis activity"/>
    <property type="evidence" value="ECO:0007669"/>
    <property type="project" value="InterPro"/>
</dbReference>
<dbReference type="InterPro" id="IPR027417">
    <property type="entry name" value="P-loop_NTPase"/>
</dbReference>
<dbReference type="Pfam" id="PF00005">
    <property type="entry name" value="ABC_tran"/>
    <property type="match status" value="2"/>
</dbReference>
<dbReference type="SUPFAM" id="SSF52540">
    <property type="entry name" value="P-loop containing nucleoside triphosphate hydrolases"/>
    <property type="match status" value="2"/>
</dbReference>
<evidence type="ECO:0000259" key="11">
    <source>
        <dbReference type="PROSITE" id="PS50893"/>
    </source>
</evidence>
<dbReference type="PROSITE" id="PS50893">
    <property type="entry name" value="ABC_TRANSPORTER_2"/>
    <property type="match status" value="2"/>
</dbReference>
<evidence type="ECO:0008006" key="15">
    <source>
        <dbReference type="Google" id="ProtNLM"/>
    </source>
</evidence>
<dbReference type="GO" id="GO:0012505">
    <property type="term" value="C:endomembrane system"/>
    <property type="evidence" value="ECO:0007669"/>
    <property type="project" value="UniProtKB-SubCell"/>
</dbReference>
<comment type="subcellular location">
    <subcellularLocation>
        <location evidence="2">Endomembrane system</location>
    </subcellularLocation>
    <subcellularLocation>
        <location evidence="1">Membrane</location>
        <topology evidence="1">Multi-pass membrane protein</topology>
    </subcellularLocation>
</comment>
<feature type="transmembrane region" description="Helical" evidence="10">
    <location>
        <begin position="952"/>
        <end position="970"/>
    </location>
</feature>
<dbReference type="InterPro" id="IPR036640">
    <property type="entry name" value="ABC1_TM_sf"/>
</dbReference>